<dbReference type="eggNOG" id="ENOG502SN2W">
    <property type="taxonomic scope" value="Eukaryota"/>
</dbReference>
<dbReference type="KEGG" id="act:ACLA_093890"/>
<accession>A1CFP1</accession>
<dbReference type="RefSeq" id="XP_001273116.1">
    <property type="nucleotide sequence ID" value="XM_001273115.1"/>
</dbReference>
<dbReference type="OMA" id="TIDTWIE"/>
<dbReference type="HOGENOM" id="CLU_072152_0_0_1"/>
<evidence type="ECO:0000313" key="2">
    <source>
        <dbReference type="EMBL" id="EAW11690.1"/>
    </source>
</evidence>
<gene>
    <name evidence="2" type="ORF">ACLA_093890</name>
</gene>
<organism evidence="2 3">
    <name type="scientific">Aspergillus clavatus (strain ATCC 1007 / CBS 513.65 / DSM 816 / NCTC 3887 / NRRL 1 / QM 1276 / 107)</name>
    <dbReference type="NCBI Taxonomy" id="344612"/>
    <lineage>
        <taxon>Eukaryota</taxon>
        <taxon>Fungi</taxon>
        <taxon>Dikarya</taxon>
        <taxon>Ascomycota</taxon>
        <taxon>Pezizomycotina</taxon>
        <taxon>Eurotiomycetes</taxon>
        <taxon>Eurotiomycetidae</taxon>
        <taxon>Eurotiales</taxon>
        <taxon>Aspergillaceae</taxon>
        <taxon>Aspergillus</taxon>
        <taxon>Aspergillus subgen. Fumigati</taxon>
    </lineage>
</organism>
<evidence type="ECO:0000256" key="1">
    <source>
        <dbReference type="SAM" id="SignalP"/>
    </source>
</evidence>
<sequence>MHSHRIGYTLLVVCGLSVLTAASSPIHYEDDRPSFSFDELWALQKNYWDAFLYPANLAQINATDDSVFAEKVQGRVDITRTFNGRELNNEYISGLFSESDQVSLVGIPIAYNITQFAANGNIASATTVVTFNATSFGIVVPVTIETWFEWNTDKKIVQYDSSFRWFGFLLDTLLKAEAARVNTTDPAVVQKEITDLFSGSICTTHEENCKGLDQQYESMDACVDFLTNKIRFGQGFELGRNTLLCREVHKHMVKYRPDVHCAHIGPTGGDYCVDDKSYEQVVLNKYFRDSFIGYGYGKEQNAWI</sequence>
<feature type="chain" id="PRO_5002632928" evidence="1">
    <location>
        <begin position="23"/>
        <end position="304"/>
    </location>
</feature>
<name>A1CFP1_ASPCL</name>
<dbReference type="GeneID" id="4704770"/>
<dbReference type="EMBL" id="DS027052">
    <property type="protein sequence ID" value="EAW11690.1"/>
    <property type="molecule type" value="Genomic_DNA"/>
</dbReference>
<dbReference type="Proteomes" id="UP000006701">
    <property type="component" value="Unassembled WGS sequence"/>
</dbReference>
<dbReference type="OrthoDB" id="10010954at2759"/>
<evidence type="ECO:0000313" key="3">
    <source>
        <dbReference type="Proteomes" id="UP000006701"/>
    </source>
</evidence>
<keyword evidence="1" id="KW-0732">Signal</keyword>
<feature type="signal peptide" evidence="1">
    <location>
        <begin position="1"/>
        <end position="22"/>
    </location>
</feature>
<protein>
    <submittedName>
        <fullName evidence="2">Uncharacterized protein</fullName>
    </submittedName>
</protein>
<keyword evidence="3" id="KW-1185">Reference proteome</keyword>
<proteinExistence type="predicted"/>
<reference evidence="2 3" key="1">
    <citation type="journal article" date="2008" name="PLoS Genet.">
        <title>Genomic islands in the pathogenic filamentous fungus Aspergillus fumigatus.</title>
        <authorList>
            <person name="Fedorova N.D."/>
            <person name="Khaldi N."/>
            <person name="Joardar V.S."/>
            <person name="Maiti R."/>
            <person name="Amedeo P."/>
            <person name="Anderson M.J."/>
            <person name="Crabtree J."/>
            <person name="Silva J.C."/>
            <person name="Badger J.H."/>
            <person name="Albarraq A."/>
            <person name="Angiuoli S."/>
            <person name="Bussey H."/>
            <person name="Bowyer P."/>
            <person name="Cotty P.J."/>
            <person name="Dyer P.S."/>
            <person name="Egan A."/>
            <person name="Galens K."/>
            <person name="Fraser-Liggett C.M."/>
            <person name="Haas B.J."/>
            <person name="Inman J.M."/>
            <person name="Kent R."/>
            <person name="Lemieux S."/>
            <person name="Malavazi I."/>
            <person name="Orvis J."/>
            <person name="Roemer T."/>
            <person name="Ronning C.M."/>
            <person name="Sundaram J.P."/>
            <person name="Sutton G."/>
            <person name="Turner G."/>
            <person name="Venter J.C."/>
            <person name="White O.R."/>
            <person name="Whitty B.R."/>
            <person name="Youngman P."/>
            <person name="Wolfe K.H."/>
            <person name="Goldman G.H."/>
            <person name="Wortman J.R."/>
            <person name="Jiang B."/>
            <person name="Denning D.W."/>
            <person name="Nierman W.C."/>
        </authorList>
    </citation>
    <scope>NUCLEOTIDE SEQUENCE [LARGE SCALE GENOMIC DNA]</scope>
    <source>
        <strain evidence="3">ATCC 1007 / CBS 513.65 / DSM 816 / NCTC 3887 / NRRL 1</strain>
    </source>
</reference>
<dbReference type="AlphaFoldDB" id="A1CFP1"/>
<dbReference type="VEuPathDB" id="FungiDB:ACLA_093890"/>